<dbReference type="GO" id="GO:0017056">
    <property type="term" value="F:structural constituent of nuclear pore"/>
    <property type="evidence" value="ECO:0007669"/>
    <property type="project" value="TreeGrafter"/>
</dbReference>
<proteinExistence type="predicted"/>
<evidence type="ECO:0000256" key="4">
    <source>
        <dbReference type="SAM" id="MobiDB-lite"/>
    </source>
</evidence>
<gene>
    <name evidence="8" type="ORF">Poli38472_012736</name>
</gene>
<accession>A0A8K1FFD9</accession>
<dbReference type="PANTHER" id="PTHR21286">
    <property type="entry name" value="NUCLEAR PORE COMPLEX PROTEIN NUP160"/>
    <property type="match status" value="1"/>
</dbReference>
<keyword evidence="9" id="KW-1185">Reference proteome</keyword>
<dbReference type="OrthoDB" id="163928at2759"/>
<dbReference type="PANTHER" id="PTHR21286:SF0">
    <property type="entry name" value="NUCLEAR PORE COMPLEX PROTEIN NUP160"/>
    <property type="match status" value="1"/>
</dbReference>
<sequence length="1552" mass="171326">MTVQEATFACFEDDESELGVAHGVFQARLLPTHAIAAPVGFQTLPSRSGSRLHTLESTGSGTFFFQNDALKHRFLCWRIVKNTVIFRESSLHETLHQNAIRLKFPAPVVTKGGVAAFEAWDAHAVVLSVLTHAGTIHRLTFAVPVAAKSTASTGAASIFANEETLALAASTSSVFPRKPAFHVATTVVNSLQADEAITTALWVNEYNLIVSTDSGRIIGVNFGLPSAPEQTPQEFLFSDESMVRWIWNGLVKTSGVRRRTGNGDDLAGLSRDAIIAMTFFPLDNSNSENEEDEDDNGEIEDVCVLTLSADFTLRAWSFRSQVCLGKQSIRYLVRASEEDDNMSNDDDDDSEAFATQAKLMAIPSSTSGASRILVHVDSTDEYPQQLVLLRGDISTSGTHDDLGLEVSRVFSVGQGNRLKFVDFAIEKGFLYSAWRSTSGDFVYSHENPMALTGPRLIAGQLIGSGDVQMKKYEAEDLELPVQLGEQGVEGAIDNFYAERVLLPGRFSRHSLYKAISELHSGVDAPVRAYFTQAGPQESRFKELLVNVVSDKWLQSAGKQHPRWSVHDAQQARVEIWKSIVALCTKHWRNEVAPIGFAVAPSTLTLGSPVLLRRNRLSLFFPSAASIVSNMLTKTVGSNRDHVRDIVADVLPAYDAFPSHSFQSSIQNEVSVMSSDWKVESLIALARQSVRLSMRAEPSIAGVQRPDLVLTRALLRLSRILGEGDAHVQVLQDLVDGLAPSDPATSAEDPFASENSNGVMDDDEDDQMNGETNTRGQYFGGNEISFAFSQASARTVDELCAQSLRVVLCLAHLVDAMPTFMTSTTLKAVERTILPKAIIVYQRWSLSRWFANQNISSTTELDIVTAKAFGTVLPPLLQSFLVETSASLNHVETFQRARAVAEMRDLDPYESEDPHKLLASYIGGILELVSRPNDRLVTFLQKKKEFSILRSMLSCTLTDLSLQDADGQAQATMHKYIRSIGECLAWEGHQAARNDAKEEAAWCLKQSIRCFNMCLSSFCAQVESSQNDDAMEVCEQFISDSVSLLKETVPAGFYDLTLSFLWVIASEALKLVSSKSLQSFVWVNIFKYSVEEHQYHDAHLALMRTVSLSSLAAPSFDEDGNAHDEEAAAISRTAVECTSYFVKELCRHGRLDLICDFQWGVLESEVEEQIQWLAANANVLKDGCVDPTLVMFHQLVYAFFVRRNQPANAAAGMHNLFLRLRFAPTKSAVSLKTQRNALMAAFNILMKLDEENRWVVRKLNPEDVASGKLSAKQVASLSIVTYKDIERDLAVLDGKLHLLELGQEESLLLSSMGAPEIVALLIDSALSRGEVERPGTASEKQQESLVLLELAVQIASKASLGYEQITRSIARYCVSNVSKIGIDSLAWELLKTYLRFVDELEQYEIAAETILSWRVKVVLPEWITRRLTCPRTGNASKLVLRYLQHGLLIEASTVAAAMIPMDVLNEDETQFRKRASSSSMPLPFLPYNLFDAVLNASDAALSTRGFAADPGDTALRSATQKLRDHLVKYFRYVDTLQQARGAANASKNASNGW</sequence>
<feature type="domain" description="NUP160 middle TPR" evidence="7">
    <location>
        <begin position="1133"/>
        <end position="1244"/>
    </location>
</feature>
<protein>
    <submittedName>
        <fullName evidence="8">Uncharacterized protein</fullName>
    </submittedName>
</protein>
<evidence type="ECO:0000259" key="5">
    <source>
        <dbReference type="Pfam" id="PF11715"/>
    </source>
</evidence>
<dbReference type="InterPro" id="IPR059141">
    <property type="entry name" value="Beta-prop_Nup120_160"/>
</dbReference>
<evidence type="ECO:0000259" key="7">
    <source>
        <dbReference type="Pfam" id="PF23354"/>
    </source>
</evidence>
<evidence type="ECO:0000256" key="1">
    <source>
        <dbReference type="ARBA" id="ARBA00004123"/>
    </source>
</evidence>
<reference evidence="8" key="1">
    <citation type="submission" date="2019-03" db="EMBL/GenBank/DDBJ databases">
        <title>Long read genome sequence of the mycoparasitic Pythium oligandrum ATCC 38472 isolated from sugarbeet rhizosphere.</title>
        <authorList>
            <person name="Gaulin E."/>
        </authorList>
    </citation>
    <scope>NUCLEOTIDE SEQUENCE</scope>
    <source>
        <strain evidence="8">ATCC 38472_TT</strain>
    </source>
</reference>
<keyword evidence="3" id="KW-0539">Nucleus</keyword>
<feature type="domain" description="Nucleoporin Nup120/160 beta-propeller" evidence="5">
    <location>
        <begin position="73"/>
        <end position="621"/>
    </location>
</feature>
<evidence type="ECO:0000256" key="2">
    <source>
        <dbReference type="ARBA" id="ARBA00022448"/>
    </source>
</evidence>
<comment type="caution">
    <text evidence="8">The sequence shown here is derived from an EMBL/GenBank/DDBJ whole genome shotgun (WGS) entry which is preliminary data.</text>
</comment>
<dbReference type="Proteomes" id="UP000794436">
    <property type="component" value="Unassembled WGS sequence"/>
</dbReference>
<feature type="domain" description="NUP160 C-terminal TPR" evidence="6">
    <location>
        <begin position="1282"/>
        <end position="1534"/>
    </location>
</feature>
<keyword evidence="2" id="KW-0813">Transport</keyword>
<evidence type="ECO:0000256" key="3">
    <source>
        <dbReference type="ARBA" id="ARBA00023242"/>
    </source>
</evidence>
<name>A0A8K1FFD9_PYTOL</name>
<dbReference type="GO" id="GO:0005643">
    <property type="term" value="C:nuclear pore"/>
    <property type="evidence" value="ECO:0007669"/>
    <property type="project" value="TreeGrafter"/>
</dbReference>
<evidence type="ECO:0000313" key="9">
    <source>
        <dbReference type="Proteomes" id="UP000794436"/>
    </source>
</evidence>
<dbReference type="Pfam" id="PF11715">
    <property type="entry name" value="Beta-prop_Nup120_160"/>
    <property type="match status" value="1"/>
</dbReference>
<comment type="subcellular location">
    <subcellularLocation>
        <location evidence="1">Nucleus</location>
    </subcellularLocation>
</comment>
<feature type="region of interest" description="Disordered" evidence="4">
    <location>
        <begin position="741"/>
        <end position="773"/>
    </location>
</feature>
<dbReference type="InterPro" id="IPR056535">
    <property type="entry name" value="TPR_NUP160_M"/>
</dbReference>
<dbReference type="Pfam" id="PF23347">
    <property type="entry name" value="TPR_Nup160_C"/>
    <property type="match status" value="1"/>
</dbReference>
<dbReference type="EMBL" id="SPLM01000076">
    <property type="protein sequence ID" value="TMW61545.1"/>
    <property type="molecule type" value="Genomic_DNA"/>
</dbReference>
<dbReference type="InterPro" id="IPR021717">
    <property type="entry name" value="Nucleoporin_Nup160"/>
</dbReference>
<dbReference type="InterPro" id="IPR056536">
    <property type="entry name" value="TPR_NUP160_C"/>
</dbReference>
<dbReference type="Pfam" id="PF23354">
    <property type="entry name" value="TPR_NUP160_120_M"/>
    <property type="match status" value="1"/>
</dbReference>
<organism evidence="8 9">
    <name type="scientific">Pythium oligandrum</name>
    <name type="common">Mycoparasitic fungus</name>
    <dbReference type="NCBI Taxonomy" id="41045"/>
    <lineage>
        <taxon>Eukaryota</taxon>
        <taxon>Sar</taxon>
        <taxon>Stramenopiles</taxon>
        <taxon>Oomycota</taxon>
        <taxon>Peronosporomycetes</taxon>
        <taxon>Pythiales</taxon>
        <taxon>Pythiaceae</taxon>
        <taxon>Pythium</taxon>
    </lineage>
</organism>
<evidence type="ECO:0000259" key="6">
    <source>
        <dbReference type="Pfam" id="PF23347"/>
    </source>
</evidence>
<evidence type="ECO:0000313" key="8">
    <source>
        <dbReference type="EMBL" id="TMW61545.1"/>
    </source>
</evidence>